<dbReference type="STRING" id="426128.SAMN05660297_01813"/>
<accession>A0A1I0CX78</accession>
<keyword evidence="2" id="KW-0456">Lyase</keyword>
<dbReference type="CDD" id="cd03416">
    <property type="entry name" value="CbiX_SirB_N"/>
    <property type="match status" value="1"/>
</dbReference>
<dbReference type="EMBL" id="FOHU01000006">
    <property type="protein sequence ID" value="SET24461.1"/>
    <property type="molecule type" value="Genomic_DNA"/>
</dbReference>
<dbReference type="InterPro" id="IPR002762">
    <property type="entry name" value="CbiX-like"/>
</dbReference>
<dbReference type="SUPFAM" id="SSF53800">
    <property type="entry name" value="Chelatase"/>
    <property type="match status" value="1"/>
</dbReference>
<proteinExistence type="predicted"/>
<dbReference type="PANTHER" id="PTHR33542">
    <property type="entry name" value="SIROHYDROCHLORIN FERROCHELATASE, CHLOROPLASTIC"/>
    <property type="match status" value="1"/>
</dbReference>
<reference evidence="3 4" key="1">
    <citation type="submission" date="2016-10" db="EMBL/GenBank/DDBJ databases">
        <authorList>
            <person name="de Groot N.N."/>
        </authorList>
    </citation>
    <scope>NUCLEOTIDE SEQUENCE [LARGE SCALE GENOMIC DNA]</scope>
    <source>
        <strain evidence="3 4">DSM 18979</strain>
    </source>
</reference>
<dbReference type="AlphaFoldDB" id="A0A1I0CX78"/>
<dbReference type="Gene3D" id="3.40.50.1400">
    <property type="match status" value="1"/>
</dbReference>
<dbReference type="Pfam" id="PF01903">
    <property type="entry name" value="CbiX"/>
    <property type="match status" value="1"/>
</dbReference>
<dbReference type="Proteomes" id="UP000199568">
    <property type="component" value="Unassembled WGS sequence"/>
</dbReference>
<name>A0A1I0CX78_9FIRM</name>
<dbReference type="PANTHER" id="PTHR33542:SF3">
    <property type="entry name" value="SIROHYDROCHLORIN FERROCHELATASE, CHLOROPLASTIC"/>
    <property type="match status" value="1"/>
</dbReference>
<evidence type="ECO:0000313" key="4">
    <source>
        <dbReference type="Proteomes" id="UP000199568"/>
    </source>
</evidence>
<keyword evidence="1" id="KW-0479">Metal-binding</keyword>
<dbReference type="GO" id="GO:0046872">
    <property type="term" value="F:metal ion binding"/>
    <property type="evidence" value="ECO:0007669"/>
    <property type="project" value="UniProtKB-KW"/>
</dbReference>
<keyword evidence="4" id="KW-1185">Reference proteome</keyword>
<evidence type="ECO:0000256" key="2">
    <source>
        <dbReference type="ARBA" id="ARBA00023239"/>
    </source>
</evidence>
<sequence length="163" mass="18442">MFVVLKTPICQQIYVSTYKSPFIRLEIFLLLQGGRKMKKALFVLAHGSKAKEADETVEAIVEMLKAKDIEEFPFIGYGSLQISTPSFEEGIEDLVKKGVEEIVIVPMFLFKGNHIKLDIPEELEKLEKKYPQIRFVMGKHIGADSRIADIVEERGKEALVSAL</sequence>
<gene>
    <name evidence="3" type="ORF">SAMN05660297_01813</name>
</gene>
<protein>
    <submittedName>
        <fullName evidence="3">Sirohydrochlorin cobaltochelatase</fullName>
    </submittedName>
</protein>
<dbReference type="GO" id="GO:0016829">
    <property type="term" value="F:lyase activity"/>
    <property type="evidence" value="ECO:0007669"/>
    <property type="project" value="UniProtKB-KW"/>
</dbReference>
<dbReference type="InterPro" id="IPR050963">
    <property type="entry name" value="Sirohydro_Cobaltochel/CbiX"/>
</dbReference>
<evidence type="ECO:0000313" key="3">
    <source>
        <dbReference type="EMBL" id="SET24461.1"/>
    </source>
</evidence>
<dbReference type="OrthoDB" id="9797895at2"/>
<evidence type="ECO:0000256" key="1">
    <source>
        <dbReference type="ARBA" id="ARBA00022723"/>
    </source>
</evidence>
<organism evidence="3 4">
    <name type="scientific">Natronincola peptidivorans</name>
    <dbReference type="NCBI Taxonomy" id="426128"/>
    <lineage>
        <taxon>Bacteria</taxon>
        <taxon>Bacillati</taxon>
        <taxon>Bacillota</taxon>
        <taxon>Clostridia</taxon>
        <taxon>Peptostreptococcales</taxon>
        <taxon>Natronincolaceae</taxon>
        <taxon>Natronincola</taxon>
    </lineage>
</organism>